<keyword evidence="4" id="KW-1185">Reference proteome</keyword>
<protein>
    <recommendedName>
        <fullName evidence="1">Mitochondrial import inner membrane translocase subunit TIM50</fullName>
    </recommendedName>
</protein>
<comment type="subunit">
    <text evidence="1">Component of the TIM23 complex.</text>
</comment>
<dbReference type="InterPro" id="IPR050365">
    <property type="entry name" value="TIM50"/>
</dbReference>
<accession>A0A6A6M2P3</accession>
<dbReference type="SUPFAM" id="SSF56784">
    <property type="entry name" value="HAD-like"/>
    <property type="match status" value="1"/>
</dbReference>
<comment type="subcellular location">
    <subcellularLocation>
        <location evidence="1">Mitochondrion inner membrane</location>
        <topology evidence="1">Single-pass membrane protein</topology>
    </subcellularLocation>
</comment>
<dbReference type="PROSITE" id="PS50969">
    <property type="entry name" value="FCP1"/>
    <property type="match status" value="1"/>
</dbReference>
<dbReference type="AlphaFoldDB" id="A0A6A6M2P3"/>
<reference evidence="3 4" key="1">
    <citation type="journal article" date="2020" name="Mol. Plant">
        <title>The Chromosome-Based Rubber Tree Genome Provides New Insights into Spurge Genome Evolution and Rubber Biosynthesis.</title>
        <authorList>
            <person name="Liu J."/>
            <person name="Shi C."/>
            <person name="Shi C.C."/>
            <person name="Li W."/>
            <person name="Zhang Q.J."/>
            <person name="Zhang Y."/>
            <person name="Li K."/>
            <person name="Lu H.F."/>
            <person name="Shi C."/>
            <person name="Zhu S.T."/>
            <person name="Xiao Z.Y."/>
            <person name="Nan H."/>
            <person name="Yue Y."/>
            <person name="Zhu X.G."/>
            <person name="Wu Y."/>
            <person name="Hong X.N."/>
            <person name="Fan G.Y."/>
            <person name="Tong Y."/>
            <person name="Zhang D."/>
            <person name="Mao C.L."/>
            <person name="Liu Y.L."/>
            <person name="Hao S.J."/>
            <person name="Liu W.Q."/>
            <person name="Lv M.Q."/>
            <person name="Zhang H.B."/>
            <person name="Liu Y."/>
            <person name="Hu-Tang G.R."/>
            <person name="Wang J.P."/>
            <person name="Wang J.H."/>
            <person name="Sun Y.H."/>
            <person name="Ni S.B."/>
            <person name="Chen W.B."/>
            <person name="Zhang X.C."/>
            <person name="Jiao Y.N."/>
            <person name="Eichler E.E."/>
            <person name="Li G.H."/>
            <person name="Liu X."/>
            <person name="Gao L.Z."/>
        </authorList>
    </citation>
    <scope>NUCLEOTIDE SEQUENCE [LARGE SCALE GENOMIC DNA]</scope>
    <source>
        <strain evidence="4">cv. GT1</strain>
        <tissue evidence="3">Leaf</tissue>
    </source>
</reference>
<evidence type="ECO:0000256" key="1">
    <source>
        <dbReference type="RuleBase" id="RU365079"/>
    </source>
</evidence>
<evidence type="ECO:0000313" key="3">
    <source>
        <dbReference type="EMBL" id="KAF2307554.1"/>
    </source>
</evidence>
<comment type="similarity">
    <text evidence="1">Belongs to the TIM50 family.</text>
</comment>
<gene>
    <name evidence="3" type="ORF">GH714_029712</name>
</gene>
<dbReference type="Pfam" id="PF03031">
    <property type="entry name" value="NIF"/>
    <property type="match status" value="1"/>
</dbReference>
<dbReference type="InterPro" id="IPR023214">
    <property type="entry name" value="HAD_sf"/>
</dbReference>
<name>A0A6A6M2P3_HEVBR</name>
<proteinExistence type="inferred from homology"/>
<keyword evidence="1" id="KW-0811">Translocation</keyword>
<comment type="caution">
    <text evidence="3">The sequence shown here is derived from an EMBL/GenBank/DDBJ whole genome shotgun (WGS) entry which is preliminary data.</text>
</comment>
<dbReference type="InterPro" id="IPR036412">
    <property type="entry name" value="HAD-like_sf"/>
</dbReference>
<dbReference type="Gene3D" id="3.40.50.1000">
    <property type="entry name" value="HAD superfamily/HAD-like"/>
    <property type="match status" value="1"/>
</dbReference>
<keyword evidence="1" id="KW-0813">Transport</keyword>
<organism evidence="3 4">
    <name type="scientific">Hevea brasiliensis</name>
    <name type="common">Para rubber tree</name>
    <name type="synonym">Siphonia brasiliensis</name>
    <dbReference type="NCBI Taxonomy" id="3981"/>
    <lineage>
        <taxon>Eukaryota</taxon>
        <taxon>Viridiplantae</taxon>
        <taxon>Streptophyta</taxon>
        <taxon>Embryophyta</taxon>
        <taxon>Tracheophyta</taxon>
        <taxon>Spermatophyta</taxon>
        <taxon>Magnoliopsida</taxon>
        <taxon>eudicotyledons</taxon>
        <taxon>Gunneridae</taxon>
        <taxon>Pentapetalae</taxon>
        <taxon>rosids</taxon>
        <taxon>fabids</taxon>
        <taxon>Malpighiales</taxon>
        <taxon>Euphorbiaceae</taxon>
        <taxon>Crotonoideae</taxon>
        <taxon>Micrandreae</taxon>
        <taxon>Hevea</taxon>
    </lineage>
</organism>
<dbReference type="InterPro" id="IPR004274">
    <property type="entry name" value="FCP1_dom"/>
</dbReference>
<dbReference type="PANTHER" id="PTHR12210">
    <property type="entry name" value="DULLARD PROTEIN PHOSPHATASE"/>
    <property type="match status" value="1"/>
</dbReference>
<dbReference type="Proteomes" id="UP000467840">
    <property type="component" value="Chromosome 9"/>
</dbReference>
<feature type="domain" description="FCP1 homology" evidence="2">
    <location>
        <begin position="37"/>
        <end position="219"/>
    </location>
</feature>
<keyword evidence="1" id="KW-0809">Transit peptide</keyword>
<comment type="function">
    <text evidence="1">Essential component of the TIM23 complex, a complex that mediates the translocation of transit peptide-containing proteins across the mitochondrial inner membrane.</text>
</comment>
<evidence type="ECO:0000259" key="2">
    <source>
        <dbReference type="PROSITE" id="PS50969"/>
    </source>
</evidence>
<sequence>MERKSGSMKQKAVCCYDESDSEEDRGGLGGISLEKLSLGPKKKLLVIAPGVLCHRVRVFSKEKPKNCTPDATYGTIQVYKRPHCEDFLKFCFERFEVGIWSTTIEKNLNNTLECVMGRLKSKLLFVWGQEHCTDAGFKSLENSNKPIFLKELEKLWEKINNSRRKQYSLSNTLVIDDEPYKALLNPPNTAIFLHEYKAGEANDTVLGPKGEFRLFLDGLTEAVDVPTYVKNLLGIGQPAIGPSHPDWRYYSKIISFWQGVRKD</sequence>
<evidence type="ECO:0000313" key="4">
    <source>
        <dbReference type="Proteomes" id="UP000467840"/>
    </source>
</evidence>
<keyword evidence="1" id="KW-0653">Protein transport</keyword>
<dbReference type="SMART" id="SM00577">
    <property type="entry name" value="CPDc"/>
    <property type="match status" value="1"/>
</dbReference>
<keyword evidence="1" id="KW-0496">Mitochondrion</keyword>
<dbReference type="GO" id="GO:0005744">
    <property type="term" value="C:TIM23 mitochondrial import inner membrane translocase complex"/>
    <property type="evidence" value="ECO:0007669"/>
    <property type="project" value="UniProtKB-UniRule"/>
</dbReference>
<dbReference type="EMBL" id="JAAGAX010000008">
    <property type="protein sequence ID" value="KAF2307554.1"/>
    <property type="molecule type" value="Genomic_DNA"/>
</dbReference>
<dbReference type="GO" id="GO:0015031">
    <property type="term" value="P:protein transport"/>
    <property type="evidence" value="ECO:0007669"/>
    <property type="project" value="UniProtKB-KW"/>
</dbReference>